<dbReference type="InterPro" id="IPR021416">
    <property type="entry name" value="DUF3048_N"/>
</dbReference>
<feature type="signal peptide" evidence="2">
    <location>
        <begin position="1"/>
        <end position="20"/>
    </location>
</feature>
<feature type="domain" description="DUF3048" evidence="4">
    <location>
        <begin position="221"/>
        <end position="327"/>
    </location>
</feature>
<dbReference type="SUPFAM" id="SSF159774">
    <property type="entry name" value="YerB-like"/>
    <property type="match status" value="1"/>
</dbReference>
<dbReference type="PROSITE" id="PS51257">
    <property type="entry name" value="PROKAR_LIPOPROTEIN"/>
    <property type="match status" value="1"/>
</dbReference>
<reference evidence="5 6" key="1">
    <citation type="submission" date="2016-04" db="EMBL/GenBank/DDBJ databases">
        <title>Draft genome sequence of Aeribacillus pallidus 8m3 from petroleum reservoir.</title>
        <authorList>
            <person name="Poltaraus A.B."/>
            <person name="Nazina T.N."/>
            <person name="Tourova T.P."/>
            <person name="Malakho S.M."/>
            <person name="Korshunova A.V."/>
            <person name="Sokolova D.S."/>
        </authorList>
    </citation>
    <scope>NUCLEOTIDE SEQUENCE [LARGE SCALE GENOMIC DNA]</scope>
    <source>
        <strain evidence="5 6">8m3</strain>
    </source>
</reference>
<dbReference type="RefSeq" id="WP_063388818.1">
    <property type="nucleotide sequence ID" value="NZ_LWBR01000048.1"/>
</dbReference>
<sequence>MKRTLILFTMLFFVFITACTNEKEKEKTNDEPSSSENQPVEKETAVSPLTGNAATGSIDSRPIAVTINNHPKARPQSGLNKADIVYEALAEGTITRFLAIYQSEKPKIIGPVRSAREYFVDLSKGYEAIYISHGWSPTAKEMLESEHLDYLNGLFYDGTLFWRDSTRKAPHNSYISFENVVKGAKENGYSMTKEVAPLPFLSDEEISSISGEEMLEAVVSYGSKPEWRIKYVFDQQLGRYKRYSGDELTVDRETEEPVLLDNIFIVQTDHRFLDDYGRRTIDLNSGGEGILLQKGMMKRVDWKNVNGRILPYENEEQVKLVPGHTWINIVPDLDKAFQNSAEKGE</sequence>
<name>A0A161Y1H6_9BACI</name>
<evidence type="ECO:0000256" key="1">
    <source>
        <dbReference type="SAM" id="MobiDB-lite"/>
    </source>
</evidence>
<dbReference type="STRING" id="33936.AZI98_13605"/>
<comment type="caution">
    <text evidence="5">The sequence shown here is derived from an EMBL/GenBank/DDBJ whole genome shotgun (WGS) entry which is preliminary data.</text>
</comment>
<keyword evidence="5" id="KW-0449">Lipoprotein</keyword>
<feature type="domain" description="DUF3048" evidence="3">
    <location>
        <begin position="49"/>
        <end position="190"/>
    </location>
</feature>
<feature type="chain" id="PRO_5039669181" evidence="2">
    <location>
        <begin position="21"/>
        <end position="345"/>
    </location>
</feature>
<keyword evidence="2" id="KW-0732">Signal</keyword>
<proteinExistence type="predicted"/>
<gene>
    <name evidence="5" type="ORF">AZI98_13605</name>
</gene>
<evidence type="ECO:0000313" key="6">
    <source>
        <dbReference type="Proteomes" id="UP000076476"/>
    </source>
</evidence>
<dbReference type="InterPro" id="IPR023158">
    <property type="entry name" value="YerB-like_sf"/>
</dbReference>
<evidence type="ECO:0000313" key="5">
    <source>
        <dbReference type="EMBL" id="KZN95472.1"/>
    </source>
</evidence>
<dbReference type="AlphaFoldDB" id="A0A161Y1H6"/>
<dbReference type="Proteomes" id="UP000076476">
    <property type="component" value="Unassembled WGS sequence"/>
</dbReference>
<feature type="compositionally biased region" description="Polar residues" evidence="1">
    <location>
        <begin position="47"/>
        <end position="57"/>
    </location>
</feature>
<dbReference type="InterPro" id="IPR035328">
    <property type="entry name" value="DUF3048_C"/>
</dbReference>
<protein>
    <submittedName>
        <fullName evidence="5">Lipoprotein YerB</fullName>
    </submittedName>
</protein>
<evidence type="ECO:0000256" key="2">
    <source>
        <dbReference type="SAM" id="SignalP"/>
    </source>
</evidence>
<dbReference type="Pfam" id="PF11258">
    <property type="entry name" value="DUF3048"/>
    <property type="match status" value="1"/>
</dbReference>
<dbReference type="EMBL" id="LWBR01000048">
    <property type="protein sequence ID" value="KZN95472.1"/>
    <property type="molecule type" value="Genomic_DNA"/>
</dbReference>
<evidence type="ECO:0000259" key="3">
    <source>
        <dbReference type="Pfam" id="PF11258"/>
    </source>
</evidence>
<dbReference type="Gene3D" id="3.50.90.10">
    <property type="entry name" value="YerB-like"/>
    <property type="match status" value="1"/>
</dbReference>
<organism evidence="5 6">
    <name type="scientific">Aeribacillus pallidus</name>
    <dbReference type="NCBI Taxonomy" id="33936"/>
    <lineage>
        <taxon>Bacteria</taxon>
        <taxon>Bacillati</taxon>
        <taxon>Bacillota</taxon>
        <taxon>Bacilli</taxon>
        <taxon>Bacillales</taxon>
        <taxon>Bacillaceae</taxon>
        <taxon>Aeribacillus</taxon>
    </lineage>
</organism>
<accession>A0A161Y1H6</accession>
<feature type="region of interest" description="Disordered" evidence="1">
    <location>
        <begin position="23"/>
        <end position="57"/>
    </location>
</feature>
<keyword evidence="6" id="KW-1185">Reference proteome</keyword>
<evidence type="ECO:0000259" key="4">
    <source>
        <dbReference type="Pfam" id="PF17479"/>
    </source>
</evidence>
<dbReference type="OrthoDB" id="9779102at2"/>
<dbReference type="Pfam" id="PF17479">
    <property type="entry name" value="DUF3048_C"/>
    <property type="match status" value="1"/>
</dbReference>